<evidence type="ECO:0000313" key="10">
    <source>
        <dbReference type="Proteomes" id="UP000502179"/>
    </source>
</evidence>
<evidence type="ECO:0000256" key="7">
    <source>
        <dbReference type="ARBA" id="ARBA00023004"/>
    </source>
</evidence>
<evidence type="ECO:0000256" key="6">
    <source>
        <dbReference type="ARBA" id="ARBA00023002"/>
    </source>
</evidence>
<dbReference type="Pfam" id="PF04879">
    <property type="entry name" value="Molybdop_Fe4S4"/>
    <property type="match status" value="1"/>
</dbReference>
<evidence type="ECO:0000313" key="9">
    <source>
        <dbReference type="EMBL" id="QIJ71024.1"/>
    </source>
</evidence>
<dbReference type="KEGG" id="tav:G4V39_01495"/>
<dbReference type="Pfam" id="PF01568">
    <property type="entry name" value="Molydop_binding"/>
    <property type="match status" value="1"/>
</dbReference>
<dbReference type="Pfam" id="PF13247">
    <property type="entry name" value="Fer4_11"/>
    <property type="match status" value="1"/>
</dbReference>
<proteinExistence type="inferred from homology"/>
<name>A0A6G7PTL4_9BACT</name>
<protein>
    <submittedName>
        <fullName evidence="9">Molybdopterin-dependent oxidoreductase</fullName>
    </submittedName>
</protein>
<dbReference type="Pfam" id="PF00384">
    <property type="entry name" value="Molybdopterin"/>
    <property type="match status" value="1"/>
</dbReference>
<evidence type="ECO:0000256" key="5">
    <source>
        <dbReference type="ARBA" id="ARBA00022729"/>
    </source>
</evidence>
<dbReference type="PROSITE" id="PS51669">
    <property type="entry name" value="4FE4S_MOW_BIS_MGD"/>
    <property type="match status" value="1"/>
</dbReference>
<keyword evidence="2" id="KW-0004">4Fe-4S</keyword>
<dbReference type="Gene3D" id="3.30.200.210">
    <property type="match status" value="1"/>
</dbReference>
<dbReference type="PANTHER" id="PTHR43742">
    <property type="entry name" value="TRIMETHYLAMINE-N-OXIDE REDUCTASE"/>
    <property type="match status" value="1"/>
</dbReference>
<dbReference type="PROSITE" id="PS51379">
    <property type="entry name" value="4FE4S_FER_2"/>
    <property type="match status" value="2"/>
</dbReference>
<dbReference type="GO" id="GO:0043546">
    <property type="term" value="F:molybdopterin cofactor binding"/>
    <property type="evidence" value="ECO:0007669"/>
    <property type="project" value="InterPro"/>
</dbReference>
<dbReference type="GO" id="GO:0051539">
    <property type="term" value="F:4 iron, 4 sulfur cluster binding"/>
    <property type="evidence" value="ECO:0007669"/>
    <property type="project" value="UniProtKB-KW"/>
</dbReference>
<evidence type="ECO:0000256" key="4">
    <source>
        <dbReference type="ARBA" id="ARBA00022723"/>
    </source>
</evidence>
<dbReference type="InterPro" id="IPR006656">
    <property type="entry name" value="Mopterin_OxRdtase"/>
</dbReference>
<keyword evidence="4" id="KW-0479">Metal-binding</keyword>
<evidence type="ECO:0000256" key="2">
    <source>
        <dbReference type="ARBA" id="ARBA00022485"/>
    </source>
</evidence>
<keyword evidence="8" id="KW-0411">Iron-sulfur</keyword>
<dbReference type="SMART" id="SM00926">
    <property type="entry name" value="Molybdop_Fe4S4"/>
    <property type="match status" value="1"/>
</dbReference>
<evidence type="ECO:0000256" key="3">
    <source>
        <dbReference type="ARBA" id="ARBA00022505"/>
    </source>
</evidence>
<dbReference type="SUPFAM" id="SSF53706">
    <property type="entry name" value="Formate dehydrogenase/DMSO reductase, domains 1-3"/>
    <property type="match status" value="1"/>
</dbReference>
<dbReference type="Gene3D" id="3.30.70.20">
    <property type="match status" value="2"/>
</dbReference>
<dbReference type="Proteomes" id="UP000502179">
    <property type="component" value="Chromosome"/>
</dbReference>
<organism evidence="9 10">
    <name type="scientific">Thermosulfuriphilus ammonigenes</name>
    <dbReference type="NCBI Taxonomy" id="1936021"/>
    <lineage>
        <taxon>Bacteria</taxon>
        <taxon>Pseudomonadati</taxon>
        <taxon>Thermodesulfobacteriota</taxon>
        <taxon>Thermodesulfobacteria</taxon>
        <taxon>Thermodesulfobacteriales</taxon>
        <taxon>Thermodesulfobacteriaceae</taxon>
        <taxon>Thermosulfuriphilus</taxon>
    </lineage>
</organism>
<dbReference type="PANTHER" id="PTHR43742:SF9">
    <property type="entry name" value="TETRATHIONATE REDUCTASE SUBUNIT A"/>
    <property type="match status" value="1"/>
</dbReference>
<gene>
    <name evidence="9" type="ORF">G4V39_01495</name>
</gene>
<dbReference type="InterPro" id="IPR006657">
    <property type="entry name" value="MoPterin_dinucl-bd_dom"/>
</dbReference>
<dbReference type="InterPro" id="IPR050612">
    <property type="entry name" value="Prok_Mopterin_Oxidored"/>
</dbReference>
<dbReference type="AlphaFoldDB" id="A0A6G7PTL4"/>
<keyword evidence="7" id="KW-0408">Iron</keyword>
<evidence type="ECO:0000256" key="8">
    <source>
        <dbReference type="ARBA" id="ARBA00023014"/>
    </source>
</evidence>
<sequence>MTTRRDFLKIAGLLVILGPDLADGRMRAGEGSLRRPALIIDQTRCLGCQACAVACYNQAPGAYRLRLALKEEGGYPQVRPVFEHLVCRQCRQPLCLPACPQGALEKRAGVVVVNEKRCRGLGHCLKACPYPGGLIIRGRRARKCSLCLDLVGQGLVPACVEVCPSGARIFGDLLNPSGALLGLLANKDVARALADHLQIKIPQGRFSPKIYSLWPKHQRRDLPLGGHHRLVHTVCLACNARCGLRVWAAGERVVKVEGNPYHPYNRRGRPIDYHTPLKEALRETASTCGKPQCDQDYLENPYRLRVPLKRNGPRGSGRFVPISWEQLIREVAEGGRLFAHLGEDRHVPGLREVLSDEPISPRAPELGPRRNQLVWITGRSQAGRKHFIKRFVCQAVGSTNYIGHTDICGLGFRMGNWAFTGQKEVELKADLWNARYILIFGSNIYAALQPGVNTAGATLAERAAKGDLKYVIIDPRAHEAVSQAHLWLPVRPGKDGALAMGIMHVLLKEGLYDREFLSLANQRAAAKKGRNVFSNATYLVITSPGHPAWGRFIRAKDIAPPPGNENDPLVVSASGRVVPASQTDRGLLEWQGEITLKDGSRVKVKTAFSILKEEVLSRSLSFYARESGVAASKIRQVAREFAEHAPQSAAFAYHGGGNYVGGTYASYAIALLNALVGNINLRGGYLPAGGGAGPWRKGRYDLRSFPGAIRPQGVKISRERAAYEKSREFKEKGYPSKLPWFAFTKGGLSASAMAGIEARYPYPIKILFTYFFNPVYSIPGGKRFEETLASPEKVPLHVSIDVTINESNIYADYIVPDVTYLEGHYGFLTPHAPGQKFTAVRTPVVAARTGQTDDGRPFCLETFLIDLAEYLKLPGFGPRAIADSRGGLHPLHQAEDFYLRGVVNLAEGLGIPPASPEERAYVEANYPVAAHRRILSSEEWARCCSILARGGVFLPPEAAFDEGGNLKRGIPQVFIWNEDLATSRNSLNGKPFWGTARYQSAHLADGRLVEEVDASYPLVLITHKLALHTQSRTICYRRALELLPEPRVLLNPQDARGLKSGQWVRLISASNPRGLKARVELSERVRPGCLVVPHHFGHWQHGASELEIERGQEALLGGKDLVFGSKVRADKSRARGISPNLLARLDETLDNLPLVDPLGGIPDFSSTRVAILKEERP</sequence>
<dbReference type="InterPro" id="IPR017896">
    <property type="entry name" value="4Fe4S_Fe-S-bd"/>
</dbReference>
<evidence type="ECO:0000256" key="1">
    <source>
        <dbReference type="ARBA" id="ARBA00010312"/>
    </source>
</evidence>
<dbReference type="GO" id="GO:0046872">
    <property type="term" value="F:metal ion binding"/>
    <property type="evidence" value="ECO:0007669"/>
    <property type="project" value="UniProtKB-KW"/>
</dbReference>
<dbReference type="InterPro" id="IPR006963">
    <property type="entry name" value="Mopterin_OxRdtase_4Fe-4S_dom"/>
</dbReference>
<dbReference type="Gene3D" id="3.40.50.740">
    <property type="match status" value="1"/>
</dbReference>
<dbReference type="RefSeq" id="WP_166031246.1">
    <property type="nucleotide sequence ID" value="NZ_CP048877.1"/>
</dbReference>
<keyword evidence="10" id="KW-1185">Reference proteome</keyword>
<dbReference type="EMBL" id="CP048877">
    <property type="protein sequence ID" value="QIJ71024.1"/>
    <property type="molecule type" value="Genomic_DNA"/>
</dbReference>
<dbReference type="Gene3D" id="3.40.228.10">
    <property type="entry name" value="Dimethylsulfoxide Reductase, domain 2"/>
    <property type="match status" value="1"/>
</dbReference>
<keyword evidence="3" id="KW-0500">Molybdenum</keyword>
<dbReference type="SUPFAM" id="SSF50692">
    <property type="entry name" value="ADC-like"/>
    <property type="match status" value="1"/>
</dbReference>
<dbReference type="InterPro" id="IPR009010">
    <property type="entry name" value="Asp_de-COase-like_dom_sf"/>
</dbReference>
<keyword evidence="6" id="KW-0560">Oxidoreductase</keyword>
<dbReference type="SUPFAM" id="SSF54862">
    <property type="entry name" value="4Fe-4S ferredoxins"/>
    <property type="match status" value="1"/>
</dbReference>
<dbReference type="GO" id="GO:0016491">
    <property type="term" value="F:oxidoreductase activity"/>
    <property type="evidence" value="ECO:0007669"/>
    <property type="project" value="UniProtKB-KW"/>
</dbReference>
<accession>A0A6G7PTL4</accession>
<dbReference type="Gene3D" id="2.40.40.20">
    <property type="match status" value="1"/>
</dbReference>
<reference evidence="9 10" key="1">
    <citation type="submission" date="2020-02" db="EMBL/GenBank/DDBJ databases">
        <title>Genome analysis of Thermosulfuriphilus ammonigenes ST65T, an anaerobic thermophilic chemolithoautotrophic bacterium isolated from a deep-sea hydrothermal vent.</title>
        <authorList>
            <person name="Slobodkina G."/>
            <person name="Allioux M."/>
            <person name="Merkel A."/>
            <person name="Alain K."/>
            <person name="Jebbar M."/>
            <person name="Slobodkin A."/>
        </authorList>
    </citation>
    <scope>NUCLEOTIDE SEQUENCE [LARGE SCALE GENOMIC DNA]</scope>
    <source>
        <strain evidence="9 10">ST65</strain>
    </source>
</reference>
<keyword evidence="5" id="KW-0732">Signal</keyword>
<comment type="similarity">
    <text evidence="1">Belongs to the prokaryotic molybdopterin-containing oxidoreductase family.</text>
</comment>